<dbReference type="RefSeq" id="WP_145229643.1">
    <property type="nucleotide sequence ID" value="NZ_CP036343.1"/>
</dbReference>
<evidence type="ECO:0000256" key="1">
    <source>
        <dbReference type="ARBA" id="ARBA00023015"/>
    </source>
</evidence>
<feature type="domain" description="RNA polymerase sigma-70 region 2" evidence="5">
    <location>
        <begin position="28"/>
        <end position="94"/>
    </location>
</feature>
<evidence type="ECO:0000259" key="5">
    <source>
        <dbReference type="Pfam" id="PF04542"/>
    </source>
</evidence>
<dbReference type="Proteomes" id="UP000316855">
    <property type="component" value="Chromosome"/>
</dbReference>
<dbReference type="InterPro" id="IPR007627">
    <property type="entry name" value="RNA_pol_sigma70_r2"/>
</dbReference>
<evidence type="ECO:0000313" key="7">
    <source>
        <dbReference type="Proteomes" id="UP000316855"/>
    </source>
</evidence>
<reference evidence="6 7" key="1">
    <citation type="submission" date="2019-02" db="EMBL/GenBank/DDBJ databases">
        <title>Deep-cultivation of Planctomycetes and their phenomic and genomic characterization uncovers novel biology.</title>
        <authorList>
            <person name="Wiegand S."/>
            <person name="Jogler M."/>
            <person name="Boedeker C."/>
            <person name="Pinto D."/>
            <person name="Vollmers J."/>
            <person name="Rivas-Marin E."/>
            <person name="Kohn T."/>
            <person name="Peeters S.H."/>
            <person name="Heuer A."/>
            <person name="Rast P."/>
            <person name="Oberbeckmann S."/>
            <person name="Bunk B."/>
            <person name="Jeske O."/>
            <person name="Meyerdierks A."/>
            <person name="Storesund J.E."/>
            <person name="Kallscheuer N."/>
            <person name="Luecker S."/>
            <person name="Lage O.M."/>
            <person name="Pohl T."/>
            <person name="Merkel B.J."/>
            <person name="Hornburger P."/>
            <person name="Mueller R.-W."/>
            <person name="Bruemmer F."/>
            <person name="Labrenz M."/>
            <person name="Spormann A.M."/>
            <person name="Op den Camp H."/>
            <person name="Overmann J."/>
            <person name="Amann R."/>
            <person name="Jetten M.S.M."/>
            <person name="Mascher T."/>
            <person name="Medema M.H."/>
            <person name="Devos D.P."/>
            <person name="Kaster A.-K."/>
            <person name="Ovreas L."/>
            <person name="Rohde M."/>
            <person name="Galperin M.Y."/>
            <person name="Jogler C."/>
        </authorList>
    </citation>
    <scope>NUCLEOTIDE SEQUENCE [LARGE SCALE GENOMIC DNA]</scope>
    <source>
        <strain evidence="6 7">Pan161</strain>
    </source>
</reference>
<keyword evidence="1" id="KW-0805">Transcription regulation</keyword>
<dbReference type="NCBIfam" id="TIGR02937">
    <property type="entry name" value="sigma70-ECF"/>
    <property type="match status" value="1"/>
</dbReference>
<dbReference type="GO" id="GO:0003677">
    <property type="term" value="F:DNA binding"/>
    <property type="evidence" value="ECO:0007669"/>
    <property type="project" value="UniProtKB-KW"/>
</dbReference>
<evidence type="ECO:0000256" key="4">
    <source>
        <dbReference type="ARBA" id="ARBA00023163"/>
    </source>
</evidence>
<dbReference type="GO" id="GO:0006352">
    <property type="term" value="P:DNA-templated transcription initiation"/>
    <property type="evidence" value="ECO:0007669"/>
    <property type="project" value="InterPro"/>
</dbReference>
<dbReference type="SUPFAM" id="SSF88946">
    <property type="entry name" value="Sigma2 domain of RNA polymerase sigma factors"/>
    <property type="match status" value="1"/>
</dbReference>
<proteinExistence type="predicted"/>
<keyword evidence="2" id="KW-0731">Sigma factor</keyword>
<keyword evidence="7" id="KW-1185">Reference proteome</keyword>
<dbReference type="EMBL" id="CP036343">
    <property type="protein sequence ID" value="QDT92179.1"/>
    <property type="molecule type" value="Genomic_DNA"/>
</dbReference>
<organism evidence="6 7">
    <name type="scientific">Gimesia algae</name>
    <dbReference type="NCBI Taxonomy" id="2527971"/>
    <lineage>
        <taxon>Bacteria</taxon>
        <taxon>Pseudomonadati</taxon>
        <taxon>Planctomycetota</taxon>
        <taxon>Planctomycetia</taxon>
        <taxon>Planctomycetales</taxon>
        <taxon>Planctomycetaceae</taxon>
        <taxon>Gimesia</taxon>
    </lineage>
</organism>
<dbReference type="InterPro" id="IPR013325">
    <property type="entry name" value="RNA_pol_sigma_r2"/>
</dbReference>
<keyword evidence="4" id="KW-0804">Transcription</keyword>
<sequence>MNATPDTRASLLIRVRDPADQAAWHEFVEIYRPVILRMARQKGMQEADADDVAQLVLVAISKAVEQRPHDPERAKFRTWLHRVAHNAILNALMRGKPDRGSGKSELQALLNEHASHNGPDSSLLRLEYRREVFRWAARHVRQEFHEDTWNLFWLTAVEGREIEVVAQEYGKNRGAIYAARSRVVRRIQEKAAEYEREM</sequence>
<name>A0A517VGP0_9PLAN</name>
<gene>
    <name evidence="6" type="ORF">Pan161_38460</name>
</gene>
<dbReference type="KEGG" id="gax:Pan161_38460"/>
<evidence type="ECO:0000256" key="3">
    <source>
        <dbReference type="ARBA" id="ARBA00023125"/>
    </source>
</evidence>
<dbReference type="AlphaFoldDB" id="A0A517VGP0"/>
<dbReference type="InterPro" id="IPR039425">
    <property type="entry name" value="RNA_pol_sigma-70-like"/>
</dbReference>
<dbReference type="GO" id="GO:0016987">
    <property type="term" value="F:sigma factor activity"/>
    <property type="evidence" value="ECO:0007669"/>
    <property type="project" value="UniProtKB-KW"/>
</dbReference>
<evidence type="ECO:0000313" key="6">
    <source>
        <dbReference type="EMBL" id="QDT92179.1"/>
    </source>
</evidence>
<dbReference type="InterPro" id="IPR014284">
    <property type="entry name" value="RNA_pol_sigma-70_dom"/>
</dbReference>
<dbReference type="Pfam" id="PF04542">
    <property type="entry name" value="Sigma70_r2"/>
    <property type="match status" value="1"/>
</dbReference>
<dbReference type="PANTHER" id="PTHR43133">
    <property type="entry name" value="RNA POLYMERASE ECF-TYPE SIGMA FACTO"/>
    <property type="match status" value="1"/>
</dbReference>
<dbReference type="Gene3D" id="1.10.1740.10">
    <property type="match status" value="1"/>
</dbReference>
<evidence type="ECO:0000256" key="2">
    <source>
        <dbReference type="ARBA" id="ARBA00023082"/>
    </source>
</evidence>
<protein>
    <submittedName>
        <fullName evidence="6">RNA polymerase sigma factor RpoE</fullName>
    </submittedName>
</protein>
<accession>A0A517VGP0</accession>
<keyword evidence="3" id="KW-0238">DNA-binding</keyword>
<dbReference type="PANTHER" id="PTHR43133:SF8">
    <property type="entry name" value="RNA POLYMERASE SIGMA FACTOR HI_1459-RELATED"/>
    <property type="match status" value="1"/>
</dbReference>
<dbReference type="OrthoDB" id="258490at2"/>